<feature type="domain" description="DUF7619" evidence="4">
    <location>
        <begin position="681"/>
        <end position="811"/>
    </location>
</feature>
<comment type="caution">
    <text evidence="5">The sequence shown here is derived from an EMBL/GenBank/DDBJ whole genome shotgun (WGS) entry which is preliminary data.</text>
</comment>
<dbReference type="AlphaFoldDB" id="A0A368MX11"/>
<feature type="signal peptide" evidence="2">
    <location>
        <begin position="1"/>
        <end position="27"/>
    </location>
</feature>
<dbReference type="Proteomes" id="UP000252172">
    <property type="component" value="Unassembled WGS sequence"/>
</dbReference>
<dbReference type="Pfam" id="PF24595">
    <property type="entry name" value="DUF7619"/>
    <property type="match status" value="1"/>
</dbReference>
<dbReference type="InterPro" id="IPR032675">
    <property type="entry name" value="LRR_dom_sf"/>
</dbReference>
<dbReference type="Gene3D" id="3.80.10.10">
    <property type="entry name" value="Ribonuclease Inhibitor"/>
    <property type="match status" value="2"/>
</dbReference>
<dbReference type="InterPro" id="IPR055353">
    <property type="entry name" value="DUF7619"/>
</dbReference>
<dbReference type="SUPFAM" id="SSF52058">
    <property type="entry name" value="L domain-like"/>
    <property type="match status" value="2"/>
</dbReference>
<dbReference type="InterPro" id="IPR047589">
    <property type="entry name" value="DUF11_rpt"/>
</dbReference>
<evidence type="ECO:0000259" key="4">
    <source>
        <dbReference type="Pfam" id="PF24595"/>
    </source>
</evidence>
<keyword evidence="1 2" id="KW-0732">Signal</keyword>
<dbReference type="PANTHER" id="PTHR46433:SF1">
    <property type="entry name" value="ANKYRIN REPEAT-CONTAINING PROTEIN"/>
    <property type="match status" value="1"/>
</dbReference>
<evidence type="ECO:0000256" key="2">
    <source>
        <dbReference type="SAM" id="SignalP"/>
    </source>
</evidence>
<dbReference type="NCBIfam" id="TIGR04183">
    <property type="entry name" value="Por_Secre_tail"/>
    <property type="match status" value="1"/>
</dbReference>
<feature type="domain" description="Secretion system C-terminal sorting" evidence="3">
    <location>
        <begin position="829"/>
        <end position="894"/>
    </location>
</feature>
<dbReference type="NCBIfam" id="TIGR01451">
    <property type="entry name" value="B_ant_repeat"/>
    <property type="match status" value="1"/>
</dbReference>
<evidence type="ECO:0000313" key="6">
    <source>
        <dbReference type="Proteomes" id="UP000252172"/>
    </source>
</evidence>
<dbReference type="OrthoDB" id="1110367at2"/>
<accession>A0A368MX11</accession>
<sequence>MFSFRKNFRMKKLYIFLTFLAFHFSFSQIVNIPDANLKALLLSFSPTNGGALDINNNSIKIDTNNDGEIQVSEAQQVNALMLELNNLTITSFEGLNEFPMLKSLALYRPHLTNAVTNLSNFPSLEYLQINHGLVNSWNIQNNIALKTVKLQSVLANSISIQGPMVNDIEIVGSLMTIENIDVNNCPLLKKIKLHASKISSLNLSNMIFLEEIDIAMNLFLSNINLQGSNGLKTVSITNNALTSINVANSPLLTFLVCSNNQLQSATISGCISLATINFENNLLTFLDLSNLTMVQNVTLSNNLLTQVNLQNNNALLFLNVTDNQLTNLSTNQIPNLISLRINNNQFSNLNFADMPLLASVYCNNNLFTNLDFLQNHNLHYLTCTHNPFLELLFIKNGIDNFAPQNFVNFSDNPNLQFICADDIEVDVVKNLLLSNGQNNTQVSSYCSFTPGGIFYTIHGNVKYDINNNGCDISDPAQPFQKFNITNGALTGSLIANASGNYSIPVQAGTHTITPVLENPTYFNVTPSSLIADFPTQTSPLTQNFCLTANGSHNDLEVLIIPATPAAPGFNAQYKIVYKNKGTGVQSGSVTFNYNDNVMNFSTSTIVPDSQSTGLLSWNFSNLNPFESREMTVTFVLNTPTATPPLNGGDVLHFTSLVTGLTDETPADNTFTLNQTVENSYDPNDKTCLQGSSISQSQVGDYVHYLIRFENTGTANAQNVVVKDVIDTNKFDINTLIALNASHSFVTRITAPNTVEFIFENIQLPFDDATNDGYVAFKIKTKSTLNNGDSFSNTAGIYFDYNAPIITNTYVTNILTLSTSEVETADELQIYPNPVIDVLTFKTKEKVVKVEVLDISGRLLRSEGVQHNSLNVSDLKSGNYFIRIYLKNSTITRKMTKK</sequence>
<proteinExistence type="predicted"/>
<evidence type="ECO:0000256" key="1">
    <source>
        <dbReference type="ARBA" id="ARBA00022729"/>
    </source>
</evidence>
<reference evidence="5 6" key="1">
    <citation type="submission" date="2018-07" db="EMBL/GenBank/DDBJ databases">
        <title>Chryseobacterium lacus sp. nov., isolated from lake water.</title>
        <authorList>
            <person name="Li C.-M."/>
        </authorList>
    </citation>
    <scope>NUCLEOTIDE SEQUENCE [LARGE SCALE GENOMIC DNA]</scope>
    <source>
        <strain evidence="5 6">YLOS41</strain>
    </source>
</reference>
<keyword evidence="6" id="KW-1185">Reference proteome</keyword>
<protein>
    <submittedName>
        <fullName evidence="5">T9SS C-terminal target domain-containing protein</fullName>
    </submittedName>
</protein>
<name>A0A368MX11_9FLAO</name>
<dbReference type="Pfam" id="PF18962">
    <property type="entry name" value="Por_Secre_tail"/>
    <property type="match status" value="1"/>
</dbReference>
<dbReference type="InterPro" id="IPR026444">
    <property type="entry name" value="Secre_tail"/>
</dbReference>
<evidence type="ECO:0000259" key="3">
    <source>
        <dbReference type="Pfam" id="PF18962"/>
    </source>
</evidence>
<evidence type="ECO:0000313" key="5">
    <source>
        <dbReference type="EMBL" id="RCU42460.1"/>
    </source>
</evidence>
<feature type="chain" id="PRO_5016578995" evidence="2">
    <location>
        <begin position="28"/>
        <end position="897"/>
    </location>
</feature>
<dbReference type="EMBL" id="QPIE01000006">
    <property type="protein sequence ID" value="RCU42460.1"/>
    <property type="molecule type" value="Genomic_DNA"/>
</dbReference>
<dbReference type="PANTHER" id="PTHR46433">
    <property type="entry name" value="ANK_REP_REGION DOMAIN-CONTAINING PROTEIN-RELATED"/>
    <property type="match status" value="1"/>
</dbReference>
<gene>
    <name evidence="5" type="ORF">DQ356_09000</name>
</gene>
<organism evidence="5 6">
    <name type="scientific">Chryseobacterium lacus</name>
    <dbReference type="NCBI Taxonomy" id="2058346"/>
    <lineage>
        <taxon>Bacteria</taxon>
        <taxon>Pseudomonadati</taxon>
        <taxon>Bacteroidota</taxon>
        <taxon>Flavobacteriia</taxon>
        <taxon>Flavobacteriales</taxon>
        <taxon>Weeksellaceae</taxon>
        <taxon>Chryseobacterium group</taxon>
        <taxon>Chryseobacterium</taxon>
    </lineage>
</organism>